<dbReference type="Pfam" id="PF05076">
    <property type="entry name" value="SUFU"/>
    <property type="match status" value="1"/>
</dbReference>
<gene>
    <name evidence="2" type="ORF">ACFSQ6_12670</name>
</gene>
<keyword evidence="3" id="KW-1185">Reference proteome</keyword>
<comment type="caution">
    <text evidence="2">The sequence shown here is derived from an EMBL/GenBank/DDBJ whole genome shotgun (WGS) entry which is preliminary data.</text>
</comment>
<name>A0ABW5UEB2_9SPHI</name>
<organism evidence="2 3">
    <name type="scientific">Sphingobacterium populi</name>
    <dbReference type="NCBI Taxonomy" id="1812824"/>
    <lineage>
        <taxon>Bacteria</taxon>
        <taxon>Pseudomonadati</taxon>
        <taxon>Bacteroidota</taxon>
        <taxon>Sphingobacteriia</taxon>
        <taxon>Sphingobacteriales</taxon>
        <taxon>Sphingobacteriaceae</taxon>
        <taxon>Sphingobacterium</taxon>
    </lineage>
</organism>
<proteinExistence type="predicted"/>
<protein>
    <submittedName>
        <fullName evidence="2">Suppressor of fused domain protein</fullName>
    </submittedName>
</protein>
<sequence length="196" mass="22227">MSLFKKPYFMRSGVERFRDLLEAQIGQRCEIYRHPSTNKKLPAVFVLLFKNFPDRDYMTAYSYGLSAAKGSAEISAGRELVIQIRSNLDNWGHVLGFLISHLRNDCPFDPGQIIRFGQPIAADSTMEHFLVHDVEDKLGTSATFNLSKSYGVALVQLSPIFAEELSTIQKMGWSDFYAKLKATKEHVNRKPIGAYK</sequence>
<evidence type="ECO:0000259" key="1">
    <source>
        <dbReference type="Pfam" id="PF05076"/>
    </source>
</evidence>
<reference evidence="3" key="1">
    <citation type="journal article" date="2019" name="Int. J. Syst. Evol. Microbiol.">
        <title>The Global Catalogue of Microorganisms (GCM) 10K type strain sequencing project: providing services to taxonomists for standard genome sequencing and annotation.</title>
        <authorList>
            <consortium name="The Broad Institute Genomics Platform"/>
            <consortium name="The Broad Institute Genome Sequencing Center for Infectious Disease"/>
            <person name="Wu L."/>
            <person name="Ma J."/>
        </authorList>
    </citation>
    <scope>NUCLEOTIDE SEQUENCE [LARGE SCALE GENOMIC DNA]</scope>
    <source>
        <strain evidence="3">KCTC 42247</strain>
    </source>
</reference>
<accession>A0ABW5UEB2</accession>
<feature type="domain" description="Suppressor of fused-like" evidence="1">
    <location>
        <begin position="46"/>
        <end position="183"/>
    </location>
</feature>
<dbReference type="Proteomes" id="UP001597418">
    <property type="component" value="Unassembled WGS sequence"/>
</dbReference>
<dbReference type="RefSeq" id="WP_066751295.1">
    <property type="nucleotide sequence ID" value="NZ_JBHUMB010000014.1"/>
</dbReference>
<dbReference type="InterPro" id="IPR020941">
    <property type="entry name" value="SUFU-like_domain"/>
</dbReference>
<evidence type="ECO:0000313" key="2">
    <source>
        <dbReference type="EMBL" id="MFD2744243.1"/>
    </source>
</evidence>
<dbReference type="EMBL" id="JBHUMB010000014">
    <property type="protein sequence ID" value="MFD2744243.1"/>
    <property type="molecule type" value="Genomic_DNA"/>
</dbReference>
<evidence type="ECO:0000313" key="3">
    <source>
        <dbReference type="Proteomes" id="UP001597418"/>
    </source>
</evidence>